<dbReference type="EMBL" id="KF900531">
    <property type="protein sequence ID" value="AIE98288.1"/>
    <property type="molecule type" value="Genomic_DNA"/>
</dbReference>
<organism evidence="1">
    <name type="scientific">uncultured marine thaumarchaeote KM3_04_H11</name>
    <dbReference type="NCBI Taxonomy" id="1455968"/>
    <lineage>
        <taxon>Archaea</taxon>
        <taxon>Nitrososphaerota</taxon>
        <taxon>environmental samples</taxon>
    </lineage>
</organism>
<protein>
    <submittedName>
        <fullName evidence="1">Uncharacterized protein</fullName>
    </submittedName>
</protein>
<sequence>MLSKTEREYLQGNLKLSKNYEYKITHSIRNKIKTFYQLELPLLQNSNWVEDSRCEASRTDWLGKLTSCQSGLTPPKETRLFLTKNHNGITEFGNTVGGFYLSLIKINRGLRRDISEESFIVDS</sequence>
<proteinExistence type="predicted"/>
<evidence type="ECO:0000313" key="1">
    <source>
        <dbReference type="EMBL" id="AIE98288.1"/>
    </source>
</evidence>
<name>A0A075G3T0_9ARCH</name>
<dbReference type="AlphaFoldDB" id="A0A075G3T0"/>
<accession>A0A075G3T0</accession>
<reference evidence="1" key="1">
    <citation type="journal article" date="2014" name="Genome Biol. Evol.">
        <title>Pangenome evidence for extensive interdomain horizontal transfer affecting lineage core and shell genes in uncultured planktonic thaumarchaeota and euryarchaeota.</title>
        <authorList>
            <person name="Deschamps P."/>
            <person name="Zivanovic Y."/>
            <person name="Moreira D."/>
            <person name="Rodriguez-Valera F."/>
            <person name="Lopez-Garcia P."/>
        </authorList>
    </citation>
    <scope>NUCLEOTIDE SEQUENCE</scope>
</reference>